<name>A0A168HWT9_MUCCL</name>
<dbReference type="EMBL" id="AMYB01000008">
    <property type="protein sequence ID" value="OAC99281.1"/>
    <property type="molecule type" value="Genomic_DNA"/>
</dbReference>
<sequence>MSRNRLGLRGSSSAVDGMDYMSNMNHRLGNLFCYHMDPSPSMAPNLVPESEKPSNWSSKRFYSASYTDAPLGHIGNVFRRSQC</sequence>
<gene>
    <name evidence="1" type="ORF">MUCCIDRAFT_114463</name>
</gene>
<proteinExistence type="predicted"/>
<evidence type="ECO:0000313" key="2">
    <source>
        <dbReference type="Proteomes" id="UP000077051"/>
    </source>
</evidence>
<evidence type="ECO:0000313" key="1">
    <source>
        <dbReference type="EMBL" id="OAC99281.1"/>
    </source>
</evidence>
<keyword evidence="2" id="KW-1185">Reference proteome</keyword>
<accession>A0A168HWT9</accession>
<dbReference type="VEuPathDB" id="FungiDB:MUCCIDRAFT_114463"/>
<dbReference type="AlphaFoldDB" id="A0A168HWT9"/>
<dbReference type="Proteomes" id="UP000077051">
    <property type="component" value="Unassembled WGS sequence"/>
</dbReference>
<comment type="caution">
    <text evidence="1">The sequence shown here is derived from an EMBL/GenBank/DDBJ whole genome shotgun (WGS) entry which is preliminary data.</text>
</comment>
<protein>
    <submittedName>
        <fullName evidence="1">Uncharacterized protein</fullName>
    </submittedName>
</protein>
<organism evidence="1 2">
    <name type="scientific">Mucor lusitanicus CBS 277.49</name>
    <dbReference type="NCBI Taxonomy" id="747725"/>
    <lineage>
        <taxon>Eukaryota</taxon>
        <taxon>Fungi</taxon>
        <taxon>Fungi incertae sedis</taxon>
        <taxon>Mucoromycota</taxon>
        <taxon>Mucoromycotina</taxon>
        <taxon>Mucoromycetes</taxon>
        <taxon>Mucorales</taxon>
        <taxon>Mucorineae</taxon>
        <taxon>Mucoraceae</taxon>
        <taxon>Mucor</taxon>
    </lineage>
</organism>
<reference evidence="1 2" key="1">
    <citation type="submission" date="2015-06" db="EMBL/GenBank/DDBJ databases">
        <title>Expansion of signal transduction pathways in fungi by whole-genome duplication.</title>
        <authorList>
            <consortium name="DOE Joint Genome Institute"/>
            <person name="Corrochano L.M."/>
            <person name="Kuo A."/>
            <person name="Marcet-Houben M."/>
            <person name="Polaino S."/>
            <person name="Salamov A."/>
            <person name="Villalobos J.M."/>
            <person name="Alvarez M.I."/>
            <person name="Avalos J."/>
            <person name="Benito E.P."/>
            <person name="Benoit I."/>
            <person name="Burger G."/>
            <person name="Camino L.P."/>
            <person name="Canovas D."/>
            <person name="Cerda-Olmedo E."/>
            <person name="Cheng J.-F."/>
            <person name="Dominguez A."/>
            <person name="Elias M."/>
            <person name="Eslava A.P."/>
            <person name="Glaser F."/>
            <person name="Grimwood J."/>
            <person name="Gutierrez G."/>
            <person name="Heitman J."/>
            <person name="Henrissat B."/>
            <person name="Iturriaga E.A."/>
            <person name="Lang B.F."/>
            <person name="Lavin J.L."/>
            <person name="Lee S."/>
            <person name="Li W."/>
            <person name="Lindquist E."/>
            <person name="Lopez-Garcia S."/>
            <person name="Luque E.M."/>
            <person name="Marcos A.T."/>
            <person name="Martin J."/>
            <person name="Mccluskey K."/>
            <person name="Medina H.R."/>
            <person name="Miralles-Duran A."/>
            <person name="Miyazaki A."/>
            <person name="Munoz-Torres E."/>
            <person name="Oguiza J.A."/>
            <person name="Ohm R."/>
            <person name="Olmedo M."/>
            <person name="Orejas M."/>
            <person name="Ortiz-Castellanos L."/>
            <person name="Pisabarro A.G."/>
            <person name="Rodriguez-Romero J."/>
            <person name="Ruiz-Herrera J."/>
            <person name="Ruiz-Vazquez R."/>
            <person name="Sanz C."/>
            <person name="Schackwitz W."/>
            <person name="Schmutz J."/>
            <person name="Shahriari M."/>
            <person name="Shelest E."/>
            <person name="Silva-Franco F."/>
            <person name="Soanes D."/>
            <person name="Syed K."/>
            <person name="Tagua V.G."/>
            <person name="Talbot N.J."/>
            <person name="Thon M."/>
            <person name="De Vries R.P."/>
            <person name="Wiebenga A."/>
            <person name="Yadav J.S."/>
            <person name="Braun E.L."/>
            <person name="Baker S."/>
            <person name="Garre V."/>
            <person name="Horwitz B."/>
            <person name="Torres-Martinez S."/>
            <person name="Idnurm A."/>
            <person name="Herrera-Estrella A."/>
            <person name="Gabaldon T."/>
            <person name="Grigoriev I.V."/>
        </authorList>
    </citation>
    <scope>NUCLEOTIDE SEQUENCE [LARGE SCALE GENOMIC DNA]</scope>
    <source>
        <strain evidence="1 2">CBS 277.49</strain>
    </source>
</reference>